<feature type="transmembrane region" description="Helical" evidence="2">
    <location>
        <begin position="73"/>
        <end position="94"/>
    </location>
</feature>
<feature type="compositionally biased region" description="Polar residues" evidence="1">
    <location>
        <begin position="1"/>
        <end position="20"/>
    </location>
</feature>
<keyword evidence="2" id="KW-0472">Membrane</keyword>
<feature type="domain" description="DUF4220" evidence="3">
    <location>
        <begin position="149"/>
        <end position="516"/>
    </location>
</feature>
<dbReference type="Pfam" id="PF04578">
    <property type="entry name" value="DUF594"/>
    <property type="match status" value="1"/>
</dbReference>
<dbReference type="OMA" id="ITTPHCG"/>
<protein>
    <recommendedName>
        <fullName evidence="3">DUF4220 domain-containing protein</fullName>
    </recommendedName>
</protein>
<gene>
    <name evidence="4" type="ORF">BDA96_10G141800</name>
</gene>
<dbReference type="Pfam" id="PF13968">
    <property type="entry name" value="DUF4220"/>
    <property type="match status" value="1"/>
</dbReference>
<evidence type="ECO:0000256" key="1">
    <source>
        <dbReference type="SAM" id="MobiDB-lite"/>
    </source>
</evidence>
<feature type="transmembrane region" description="Helical" evidence="2">
    <location>
        <begin position="39"/>
        <end position="61"/>
    </location>
</feature>
<accession>A0A921Q229</accession>
<dbReference type="InterPro" id="IPR007658">
    <property type="entry name" value="DUF594"/>
</dbReference>
<proteinExistence type="predicted"/>
<evidence type="ECO:0000313" key="5">
    <source>
        <dbReference type="Proteomes" id="UP000807115"/>
    </source>
</evidence>
<reference evidence="4" key="2">
    <citation type="submission" date="2020-10" db="EMBL/GenBank/DDBJ databases">
        <authorList>
            <person name="Cooper E.A."/>
            <person name="Brenton Z.W."/>
            <person name="Flinn B.S."/>
            <person name="Jenkins J."/>
            <person name="Shu S."/>
            <person name="Flowers D."/>
            <person name="Luo F."/>
            <person name="Wang Y."/>
            <person name="Xia P."/>
            <person name="Barry K."/>
            <person name="Daum C."/>
            <person name="Lipzen A."/>
            <person name="Yoshinaga Y."/>
            <person name="Schmutz J."/>
            <person name="Saski C."/>
            <person name="Vermerris W."/>
            <person name="Kresovich S."/>
        </authorList>
    </citation>
    <scope>NUCLEOTIDE SEQUENCE</scope>
</reference>
<feature type="transmembrane region" description="Helical" evidence="2">
    <location>
        <begin position="172"/>
        <end position="192"/>
    </location>
</feature>
<dbReference type="KEGG" id="sbi:8076390"/>
<evidence type="ECO:0000313" key="4">
    <source>
        <dbReference type="EMBL" id="KAG0513887.1"/>
    </source>
</evidence>
<keyword evidence="2" id="KW-0812">Transmembrane</keyword>
<name>A0A921Q229_SORBI</name>
<reference evidence="4" key="1">
    <citation type="journal article" date="2019" name="BMC Genomics">
        <title>A new reference genome for Sorghum bicolor reveals high levels of sequence similarity between sweet and grain genotypes: implications for the genetics of sugar metabolism.</title>
        <authorList>
            <person name="Cooper E.A."/>
            <person name="Brenton Z.W."/>
            <person name="Flinn B.S."/>
            <person name="Jenkins J."/>
            <person name="Shu S."/>
            <person name="Flowers D."/>
            <person name="Luo F."/>
            <person name="Wang Y."/>
            <person name="Xia P."/>
            <person name="Barry K."/>
            <person name="Daum C."/>
            <person name="Lipzen A."/>
            <person name="Yoshinaga Y."/>
            <person name="Schmutz J."/>
            <person name="Saski C."/>
            <person name="Vermerris W."/>
            <person name="Kresovich S."/>
        </authorList>
    </citation>
    <scope>NUCLEOTIDE SEQUENCE</scope>
</reference>
<dbReference type="OrthoDB" id="675757at2759"/>
<comment type="caution">
    <text evidence="4">The sequence shown here is derived from an EMBL/GenBank/DDBJ whole genome shotgun (WGS) entry which is preliminary data.</text>
</comment>
<dbReference type="EMBL" id="CM027689">
    <property type="protein sequence ID" value="KAG0513887.1"/>
    <property type="molecule type" value="Genomic_DNA"/>
</dbReference>
<feature type="region of interest" description="Disordered" evidence="1">
    <location>
        <begin position="1"/>
        <end position="32"/>
    </location>
</feature>
<dbReference type="InterPro" id="IPR025315">
    <property type="entry name" value="DUF4220"/>
</dbReference>
<organism evidence="4 5">
    <name type="scientific">Sorghum bicolor</name>
    <name type="common">Sorghum</name>
    <name type="synonym">Sorghum vulgare</name>
    <dbReference type="NCBI Taxonomy" id="4558"/>
    <lineage>
        <taxon>Eukaryota</taxon>
        <taxon>Viridiplantae</taxon>
        <taxon>Streptophyta</taxon>
        <taxon>Embryophyta</taxon>
        <taxon>Tracheophyta</taxon>
        <taxon>Spermatophyta</taxon>
        <taxon>Magnoliopsida</taxon>
        <taxon>Liliopsida</taxon>
        <taxon>Poales</taxon>
        <taxon>Poaceae</taxon>
        <taxon>PACMAD clade</taxon>
        <taxon>Panicoideae</taxon>
        <taxon>Andropogonodae</taxon>
        <taxon>Andropogoneae</taxon>
        <taxon>Sorghinae</taxon>
        <taxon>Sorghum</taxon>
    </lineage>
</organism>
<keyword evidence="2" id="KW-1133">Transmembrane helix</keyword>
<feature type="transmembrane region" description="Helical" evidence="2">
    <location>
        <begin position="428"/>
        <end position="449"/>
    </location>
</feature>
<dbReference type="AlphaFoldDB" id="A0A921Q229"/>
<dbReference type="PANTHER" id="PTHR31325">
    <property type="entry name" value="OS01G0798800 PROTEIN-RELATED"/>
    <property type="match status" value="1"/>
</dbReference>
<evidence type="ECO:0000256" key="2">
    <source>
        <dbReference type="SAM" id="Phobius"/>
    </source>
</evidence>
<feature type="transmembrane region" description="Helical" evidence="2">
    <location>
        <begin position="470"/>
        <end position="495"/>
    </location>
</feature>
<dbReference type="Gramene" id="EER89602">
    <property type="protein sequence ID" value="EER89602"/>
    <property type="gene ID" value="SORBI_3010G116100"/>
</dbReference>
<evidence type="ECO:0000259" key="3">
    <source>
        <dbReference type="Pfam" id="PF13968"/>
    </source>
</evidence>
<feature type="transmembrane region" description="Helical" evidence="2">
    <location>
        <begin position="507"/>
        <end position="533"/>
    </location>
</feature>
<sequence>MTWRNNVVQSNATGNWTGSQLPADAAPPPSASNTRIDEMMQSAMVFTAVLMAILGGTLCVVRLDRLIHDRFTLFSMVCFLLRFTTLVLFLPLLSYTRSNAKEGEEILFVLLWMLLIELFRNKVEAMVPSGNRYFSRSANRFRLMDHSDEVTRLVWIGFLIYSNIDWQKEEGVLMMMPMFVILWWSLAVVKLGQRMLNQWKAQDSLSAAGSANIIAGYMQLVLEQEKEKEKEEARRHRDGGCRPGPPDLDTAMGNCQYVVMGEEKLVPNKKESRRRQRTGSKVFLTTPHCGYGVGTFPRDQNELKHVRVLVDLDKIKFLVTVKDVWRYLEHWVFGDIFGKKRAKIIDHMCLMCLSFSLFKLLRRRFEHYPMVEVGSKMSRQLLADGLLNCEKGGSDDNASRAFRVIQLELDFLDNYYQAGVPVVMSARWLLFINFLSCLLFVSIYVATVAKLVFITPDPDNDQYTAVHTKYSIITMLLVITLLAVEITNFLTAYLFSNWFLVHLLCLYASPGGCLWNCLFKPIISCFIAFRIFLFYSHRLVLKLINGRPIFERNMNVRQVSVLQVCEPVHKIFAWTSHVRLPTDVMVAIVMALKTINLDMGVVSLPHLSDAFSFSHFTRGKTATEIILACHLATELLEVKYGKPKKKKKKTKKNKTGDGYDGQAVATTLSRYCMYLLARAPELLPDGEGWVSDRYEEVTSCLKEVSSSCRCCWCSTWWWCCPWRHAAERWKAVAEMEVQLKSATAQAGVELCQQLVMRTKDDAWKDLAEFWVRLLIYLAPSNDVEGHARFLATSGSDLITCLWTLCTHAGIKRNPSEPEAELHAGTHFV</sequence>
<dbReference type="Proteomes" id="UP000807115">
    <property type="component" value="Chromosome 10"/>
</dbReference>